<protein>
    <submittedName>
        <fullName evidence="1">Uncharacterized protein</fullName>
    </submittedName>
</protein>
<accession>A0ABW2A2N6</accession>
<dbReference type="RefSeq" id="WP_379910237.1">
    <property type="nucleotide sequence ID" value="NZ_JBHSWE010000001.1"/>
</dbReference>
<gene>
    <name evidence="1" type="ORF">ACFQDL_18000</name>
</gene>
<reference evidence="2" key="1">
    <citation type="journal article" date="2019" name="Int. J. Syst. Evol. Microbiol.">
        <title>The Global Catalogue of Microorganisms (GCM) 10K type strain sequencing project: providing services to taxonomists for standard genome sequencing and annotation.</title>
        <authorList>
            <consortium name="The Broad Institute Genomics Platform"/>
            <consortium name="The Broad Institute Genome Sequencing Center for Infectious Disease"/>
            <person name="Wu L."/>
            <person name="Ma J."/>
        </authorList>
    </citation>
    <scope>NUCLEOTIDE SEQUENCE [LARGE SCALE GENOMIC DNA]</scope>
    <source>
        <strain evidence="2">NBRC 111756</strain>
    </source>
</reference>
<comment type="caution">
    <text evidence="1">The sequence shown here is derived from an EMBL/GenBank/DDBJ whole genome shotgun (WGS) entry which is preliminary data.</text>
</comment>
<name>A0ABW2A2N6_9GAMM</name>
<evidence type="ECO:0000313" key="2">
    <source>
        <dbReference type="Proteomes" id="UP001596422"/>
    </source>
</evidence>
<sequence>MKQSPWADARAPLHWGPVRLPAILLSLPALAALGATPDYLRDIGPILERRCVVCHGCYDAPCQLKLGAWEGVERGAHPDRIYDVTRLIAAP</sequence>
<proteinExistence type="predicted"/>
<keyword evidence="2" id="KW-1185">Reference proteome</keyword>
<dbReference type="Proteomes" id="UP001596422">
    <property type="component" value="Unassembled WGS sequence"/>
</dbReference>
<dbReference type="EMBL" id="JBHSWE010000001">
    <property type="protein sequence ID" value="MFC6671745.1"/>
    <property type="molecule type" value="Genomic_DNA"/>
</dbReference>
<evidence type="ECO:0000313" key="1">
    <source>
        <dbReference type="EMBL" id="MFC6671745.1"/>
    </source>
</evidence>
<organism evidence="1 2">
    <name type="scientific">Marinobacterium aestuariivivens</name>
    <dbReference type="NCBI Taxonomy" id="1698799"/>
    <lineage>
        <taxon>Bacteria</taxon>
        <taxon>Pseudomonadati</taxon>
        <taxon>Pseudomonadota</taxon>
        <taxon>Gammaproteobacteria</taxon>
        <taxon>Oceanospirillales</taxon>
        <taxon>Oceanospirillaceae</taxon>
        <taxon>Marinobacterium</taxon>
    </lineage>
</organism>